<reference evidence="1 2" key="1">
    <citation type="journal article" date="2018" name="Sci. Rep.">
        <title>Genomic signatures of local adaptation to the degree of environmental predictability in rotifers.</title>
        <authorList>
            <person name="Franch-Gras L."/>
            <person name="Hahn C."/>
            <person name="Garcia-Roger E.M."/>
            <person name="Carmona M.J."/>
            <person name="Serra M."/>
            <person name="Gomez A."/>
        </authorList>
    </citation>
    <scope>NUCLEOTIDE SEQUENCE [LARGE SCALE GENOMIC DNA]</scope>
    <source>
        <strain evidence="1">HYR1</strain>
    </source>
</reference>
<name>A0A3M7T8S9_BRAPC</name>
<dbReference type="AlphaFoldDB" id="A0A3M7T8S9"/>
<protein>
    <submittedName>
        <fullName evidence="1">Uncharacterized protein</fullName>
    </submittedName>
</protein>
<evidence type="ECO:0000313" key="2">
    <source>
        <dbReference type="Proteomes" id="UP000276133"/>
    </source>
</evidence>
<gene>
    <name evidence="1" type="ORF">BpHYR1_019873</name>
</gene>
<dbReference type="EMBL" id="REGN01000097">
    <property type="protein sequence ID" value="RNA44484.1"/>
    <property type="molecule type" value="Genomic_DNA"/>
</dbReference>
<accession>A0A3M7T8S9</accession>
<organism evidence="1 2">
    <name type="scientific">Brachionus plicatilis</name>
    <name type="common">Marine rotifer</name>
    <name type="synonym">Brachionus muelleri</name>
    <dbReference type="NCBI Taxonomy" id="10195"/>
    <lineage>
        <taxon>Eukaryota</taxon>
        <taxon>Metazoa</taxon>
        <taxon>Spiralia</taxon>
        <taxon>Gnathifera</taxon>
        <taxon>Rotifera</taxon>
        <taxon>Eurotatoria</taxon>
        <taxon>Monogononta</taxon>
        <taxon>Pseudotrocha</taxon>
        <taxon>Ploima</taxon>
        <taxon>Brachionidae</taxon>
        <taxon>Brachionus</taxon>
    </lineage>
</organism>
<comment type="caution">
    <text evidence="1">The sequence shown here is derived from an EMBL/GenBank/DDBJ whole genome shotgun (WGS) entry which is preliminary data.</text>
</comment>
<proteinExistence type="predicted"/>
<sequence length="119" mass="14096">MNPSFLSLEYFYFILKRHFKKYHSTFILFLLLKLSTFKERRLLSMSTKIISNQNLNSSQPLFYQCTHCFLLTTTFGALRSILIWPVPLKRKMLFGELFAFAIGVKIRLDNLCKNNQLAY</sequence>
<keyword evidence="2" id="KW-1185">Reference proteome</keyword>
<evidence type="ECO:0000313" key="1">
    <source>
        <dbReference type="EMBL" id="RNA44484.1"/>
    </source>
</evidence>
<dbReference type="Proteomes" id="UP000276133">
    <property type="component" value="Unassembled WGS sequence"/>
</dbReference>